<dbReference type="AlphaFoldDB" id="A0A6C0JFI0"/>
<protein>
    <recommendedName>
        <fullName evidence="2">DUF5899 domain-containing protein</fullName>
    </recommendedName>
</protein>
<dbReference type="Pfam" id="PF19251">
    <property type="entry name" value="DUF5899"/>
    <property type="match status" value="1"/>
</dbReference>
<dbReference type="InterPro" id="IPR045418">
    <property type="entry name" value="P2_DUF5899"/>
</dbReference>
<sequence length="592" mass="65927">MEFAIPIIAVAGLFISKKTNKKIEQFENLQEMMNGEDTNPENEVIDSAQNTDEINGTAQVNASTEHPYTNSNNARDSYFNGSRTAKSENVNKQTVYNMKGEEINTTTFKHNNMQPFFGGKIKGIQDPNTSESILDNMTGSGSQKIKKQEQAPLFKPLDNLHNTYGAPNVSDFYQSRVNESNRHANVKPFESIQVAPGLNKGFTAEGGAGFNSGMEERCLWEPKSVDELRVKTNPKNSYELSGHQGPANSYNKHISDTTHIGKVEQHKPDTFFHNGSERWFTTGGIEKGQTNRAIVNLPDSNRVDTTTSYSGVAGSDRQGVNYQNQEFQESNRNNYGSTNLPSASATGRNQANKDDFNKSSFKNYRTNRDAKNDSHLFGNIGSALTAAIAPLVDILKPSRKENTIGNGRLYGEFQSQVPKSYTHNPNDRVKITNRQMEPESKNHHNVQNQNSGAYQVTNPDSVYQSRQDSTTYYAGNGHSQHKESTSYASAYEIQSTPYKEETLGGRAPNGNTNKLNHKMNVNMAKVESDRDNNRMWVPNTLGNVPPTKEVHGQFDMPNTQDTSMEAYNNDRIDPGLLNAFKANPYTHALNST</sequence>
<reference evidence="3" key="1">
    <citation type="journal article" date="2020" name="Nature">
        <title>Giant virus diversity and host interactions through global metagenomics.</title>
        <authorList>
            <person name="Schulz F."/>
            <person name="Roux S."/>
            <person name="Paez-Espino D."/>
            <person name="Jungbluth S."/>
            <person name="Walsh D.A."/>
            <person name="Denef V.J."/>
            <person name="McMahon K.D."/>
            <person name="Konstantinidis K.T."/>
            <person name="Eloe-Fadrosh E.A."/>
            <person name="Kyrpides N.C."/>
            <person name="Woyke T."/>
        </authorList>
    </citation>
    <scope>NUCLEOTIDE SEQUENCE</scope>
    <source>
        <strain evidence="3">GVMAG-M-3300025880-76</strain>
    </source>
</reference>
<proteinExistence type="predicted"/>
<organism evidence="3">
    <name type="scientific">viral metagenome</name>
    <dbReference type="NCBI Taxonomy" id="1070528"/>
    <lineage>
        <taxon>unclassified sequences</taxon>
        <taxon>metagenomes</taxon>
        <taxon>organismal metagenomes</taxon>
    </lineage>
</organism>
<evidence type="ECO:0000259" key="2">
    <source>
        <dbReference type="Pfam" id="PF19251"/>
    </source>
</evidence>
<accession>A0A6C0JFI0</accession>
<dbReference type="EMBL" id="MN740360">
    <property type="protein sequence ID" value="QHU02528.1"/>
    <property type="molecule type" value="Genomic_DNA"/>
</dbReference>
<feature type="domain" description="DUF5899" evidence="2">
    <location>
        <begin position="174"/>
        <end position="308"/>
    </location>
</feature>
<feature type="region of interest" description="Disordered" evidence="1">
    <location>
        <begin position="436"/>
        <end position="457"/>
    </location>
</feature>
<feature type="compositionally biased region" description="Polar residues" evidence="1">
    <location>
        <begin position="318"/>
        <end position="350"/>
    </location>
</feature>
<evidence type="ECO:0000313" key="3">
    <source>
        <dbReference type="EMBL" id="QHU02528.1"/>
    </source>
</evidence>
<name>A0A6C0JFI0_9ZZZZ</name>
<evidence type="ECO:0000256" key="1">
    <source>
        <dbReference type="SAM" id="MobiDB-lite"/>
    </source>
</evidence>
<feature type="region of interest" description="Disordered" evidence="1">
    <location>
        <begin position="296"/>
        <end position="373"/>
    </location>
</feature>
<feature type="compositionally biased region" description="Polar residues" evidence="1">
    <location>
        <begin position="445"/>
        <end position="457"/>
    </location>
</feature>